<protein>
    <recommendedName>
        <fullName evidence="4">protein-serine/threonine phosphatase</fullName>
        <ecNumber evidence="4">3.1.3.16</ecNumber>
    </recommendedName>
</protein>
<comment type="cofactor">
    <cofactor evidence="2">
        <name>Mg(2+)</name>
        <dbReference type="ChEBI" id="CHEBI:18420"/>
    </cofactor>
</comment>
<dbReference type="EC" id="3.1.3.16" evidence="4"/>
<keyword evidence="6" id="KW-0378">Hydrolase</keyword>
<dbReference type="SUPFAM" id="SSF81606">
    <property type="entry name" value="PP2C-like"/>
    <property type="match status" value="1"/>
</dbReference>
<evidence type="ECO:0000256" key="4">
    <source>
        <dbReference type="ARBA" id="ARBA00013081"/>
    </source>
</evidence>
<evidence type="ECO:0000256" key="9">
    <source>
        <dbReference type="ARBA" id="ARBA00023211"/>
    </source>
</evidence>
<comment type="similarity">
    <text evidence="3">Belongs to the PP2C family.</text>
</comment>
<keyword evidence="5" id="KW-0479">Metal-binding</keyword>
<dbReference type="GO" id="GO:0046872">
    <property type="term" value="F:metal ion binding"/>
    <property type="evidence" value="ECO:0007669"/>
    <property type="project" value="UniProtKB-KW"/>
</dbReference>
<dbReference type="InterPro" id="IPR001932">
    <property type="entry name" value="PPM-type_phosphatase-like_dom"/>
</dbReference>
<dbReference type="PANTHER" id="PTHR47992">
    <property type="entry name" value="PROTEIN PHOSPHATASE"/>
    <property type="match status" value="1"/>
</dbReference>
<comment type="cofactor">
    <cofactor evidence="1">
        <name>Mn(2+)</name>
        <dbReference type="ChEBI" id="CHEBI:29035"/>
    </cofactor>
</comment>
<keyword evidence="15" id="KW-1185">Reference proteome</keyword>
<comment type="catalytic activity">
    <reaction evidence="10">
        <text>O-phospho-L-seryl-[protein] + H2O = L-seryl-[protein] + phosphate</text>
        <dbReference type="Rhea" id="RHEA:20629"/>
        <dbReference type="Rhea" id="RHEA-COMP:9863"/>
        <dbReference type="Rhea" id="RHEA-COMP:11604"/>
        <dbReference type="ChEBI" id="CHEBI:15377"/>
        <dbReference type="ChEBI" id="CHEBI:29999"/>
        <dbReference type="ChEBI" id="CHEBI:43474"/>
        <dbReference type="ChEBI" id="CHEBI:83421"/>
        <dbReference type="EC" id="3.1.3.16"/>
    </reaction>
</comment>
<evidence type="ECO:0000256" key="2">
    <source>
        <dbReference type="ARBA" id="ARBA00001946"/>
    </source>
</evidence>
<evidence type="ECO:0000256" key="1">
    <source>
        <dbReference type="ARBA" id="ARBA00001936"/>
    </source>
</evidence>
<evidence type="ECO:0000259" key="13">
    <source>
        <dbReference type="PROSITE" id="PS51746"/>
    </source>
</evidence>
<dbReference type="SMART" id="SM00332">
    <property type="entry name" value="PP2Cc"/>
    <property type="match status" value="1"/>
</dbReference>
<sequence length="361" mass="40091">MGLNGIVPYHLGNLTLLIENKFHASKFLTCIWEQPKDDFTRGEKYSEDEDNNNVGDNNDEEKTADNDAVDDDQEEGEYLLGDEDPTATEEELYKGILTKDADDKHEPSTRQFSHGCHLVRGKMDHGMEDYIFAQHRNLNGYDLGLYAIFDGHSGRDVAKYLQSHLFENILSEPDFWENPVHAIKRACKATDDEILENIADSRGGSTAVAAILINGVKLVVANVGDSRAIACKNGVAKPLTVDHEPEKERDLVESRGGFVVTMPGLGNVPRVDGVLSMTRAFGDGRLKDHITAEPDVTIQKIEEDTEFIILASDGLWKVMTNQEACDCIKDVDDAYKASKKLVKEAKSMGSYDDISCIVVMF</sequence>
<evidence type="ECO:0000256" key="8">
    <source>
        <dbReference type="ARBA" id="ARBA00022912"/>
    </source>
</evidence>
<keyword evidence="7" id="KW-0460">Magnesium</keyword>
<evidence type="ECO:0000256" key="10">
    <source>
        <dbReference type="ARBA" id="ARBA00047761"/>
    </source>
</evidence>
<evidence type="ECO:0000256" key="3">
    <source>
        <dbReference type="ARBA" id="ARBA00006702"/>
    </source>
</evidence>
<evidence type="ECO:0000256" key="6">
    <source>
        <dbReference type="ARBA" id="ARBA00022801"/>
    </source>
</evidence>
<dbReference type="PROSITE" id="PS51746">
    <property type="entry name" value="PPM_2"/>
    <property type="match status" value="1"/>
</dbReference>
<name>A0A1J7HEI8_LUPAN</name>
<dbReference type="InterPro" id="IPR015655">
    <property type="entry name" value="PP2C"/>
</dbReference>
<keyword evidence="9" id="KW-0464">Manganese</keyword>
<dbReference type="STRING" id="3871.A0A1J7HEI8"/>
<evidence type="ECO:0000256" key="5">
    <source>
        <dbReference type="ARBA" id="ARBA00022723"/>
    </source>
</evidence>
<dbReference type="OMA" id="EPDFWEN"/>
<accession>A0A1J7HEI8</accession>
<dbReference type="Pfam" id="PF00481">
    <property type="entry name" value="PP2C"/>
    <property type="match status" value="1"/>
</dbReference>
<dbReference type="EMBL" id="CM007372">
    <property type="protein sequence ID" value="OIW00785.1"/>
    <property type="molecule type" value="Genomic_DNA"/>
</dbReference>
<dbReference type="GO" id="GO:0004722">
    <property type="term" value="F:protein serine/threonine phosphatase activity"/>
    <property type="evidence" value="ECO:0007669"/>
    <property type="project" value="UniProtKB-EC"/>
</dbReference>
<feature type="domain" description="PPM-type phosphatase" evidence="13">
    <location>
        <begin position="113"/>
        <end position="361"/>
    </location>
</feature>
<dbReference type="Gramene" id="OIW00785">
    <property type="protein sequence ID" value="OIW00785"/>
    <property type="gene ID" value="TanjilG_19590"/>
</dbReference>
<dbReference type="Gene3D" id="3.60.40.10">
    <property type="entry name" value="PPM-type phosphatase domain"/>
    <property type="match status" value="1"/>
</dbReference>
<reference evidence="14 15" key="1">
    <citation type="journal article" date="2017" name="Plant Biotechnol. J.">
        <title>A comprehensive draft genome sequence for lupin (Lupinus angustifolius), an emerging health food: insights into plant-microbe interactions and legume evolution.</title>
        <authorList>
            <person name="Hane J.K."/>
            <person name="Ming Y."/>
            <person name="Kamphuis L.G."/>
            <person name="Nelson M.N."/>
            <person name="Garg G."/>
            <person name="Atkins C.A."/>
            <person name="Bayer P.E."/>
            <person name="Bravo A."/>
            <person name="Bringans S."/>
            <person name="Cannon S."/>
            <person name="Edwards D."/>
            <person name="Foley R."/>
            <person name="Gao L.L."/>
            <person name="Harrison M.J."/>
            <person name="Huang W."/>
            <person name="Hurgobin B."/>
            <person name="Li S."/>
            <person name="Liu C.W."/>
            <person name="McGrath A."/>
            <person name="Morahan G."/>
            <person name="Murray J."/>
            <person name="Weller J."/>
            <person name="Jian J."/>
            <person name="Singh K.B."/>
        </authorList>
    </citation>
    <scope>NUCLEOTIDE SEQUENCE [LARGE SCALE GENOMIC DNA]</scope>
    <source>
        <strain evidence="15">cv. Tanjil</strain>
        <tissue evidence="14">Whole plant</tissue>
    </source>
</reference>
<keyword evidence="8" id="KW-0904">Protein phosphatase</keyword>
<evidence type="ECO:0000256" key="7">
    <source>
        <dbReference type="ARBA" id="ARBA00022842"/>
    </source>
</evidence>
<dbReference type="InterPro" id="IPR036457">
    <property type="entry name" value="PPM-type-like_dom_sf"/>
</dbReference>
<evidence type="ECO:0000313" key="15">
    <source>
        <dbReference type="Proteomes" id="UP000188354"/>
    </source>
</evidence>
<gene>
    <name evidence="14" type="ORF">TanjilG_19590</name>
</gene>
<proteinExistence type="inferred from homology"/>
<evidence type="ECO:0000256" key="12">
    <source>
        <dbReference type="SAM" id="MobiDB-lite"/>
    </source>
</evidence>
<dbReference type="AlphaFoldDB" id="A0A1J7HEI8"/>
<feature type="region of interest" description="Disordered" evidence="12">
    <location>
        <begin position="41"/>
        <end position="72"/>
    </location>
</feature>
<evidence type="ECO:0000256" key="11">
    <source>
        <dbReference type="ARBA" id="ARBA00048336"/>
    </source>
</evidence>
<dbReference type="Proteomes" id="UP000188354">
    <property type="component" value="Chromosome LG12"/>
</dbReference>
<organism evidence="14 15">
    <name type="scientific">Lupinus angustifolius</name>
    <name type="common">Narrow-leaved blue lupine</name>
    <dbReference type="NCBI Taxonomy" id="3871"/>
    <lineage>
        <taxon>Eukaryota</taxon>
        <taxon>Viridiplantae</taxon>
        <taxon>Streptophyta</taxon>
        <taxon>Embryophyta</taxon>
        <taxon>Tracheophyta</taxon>
        <taxon>Spermatophyta</taxon>
        <taxon>Magnoliopsida</taxon>
        <taxon>eudicotyledons</taxon>
        <taxon>Gunneridae</taxon>
        <taxon>Pentapetalae</taxon>
        <taxon>rosids</taxon>
        <taxon>fabids</taxon>
        <taxon>Fabales</taxon>
        <taxon>Fabaceae</taxon>
        <taxon>Papilionoideae</taxon>
        <taxon>50 kb inversion clade</taxon>
        <taxon>genistoids sensu lato</taxon>
        <taxon>core genistoids</taxon>
        <taxon>Genisteae</taxon>
        <taxon>Lupinus</taxon>
    </lineage>
</organism>
<evidence type="ECO:0000313" key="14">
    <source>
        <dbReference type="EMBL" id="OIW00785.1"/>
    </source>
</evidence>
<comment type="catalytic activity">
    <reaction evidence="11">
        <text>O-phospho-L-threonyl-[protein] + H2O = L-threonyl-[protein] + phosphate</text>
        <dbReference type="Rhea" id="RHEA:47004"/>
        <dbReference type="Rhea" id="RHEA-COMP:11060"/>
        <dbReference type="Rhea" id="RHEA-COMP:11605"/>
        <dbReference type="ChEBI" id="CHEBI:15377"/>
        <dbReference type="ChEBI" id="CHEBI:30013"/>
        <dbReference type="ChEBI" id="CHEBI:43474"/>
        <dbReference type="ChEBI" id="CHEBI:61977"/>
        <dbReference type="EC" id="3.1.3.16"/>
    </reaction>
</comment>
<dbReference type="CDD" id="cd00143">
    <property type="entry name" value="PP2Cc"/>
    <property type="match status" value="1"/>
</dbReference>
<dbReference type="FunFam" id="3.60.40.10:FF:000010">
    <property type="entry name" value="Probable protein phosphatase 2C 39"/>
    <property type="match status" value="1"/>
</dbReference>